<dbReference type="Pfam" id="PF13458">
    <property type="entry name" value="Peripla_BP_6"/>
    <property type="match status" value="1"/>
</dbReference>
<dbReference type="CDD" id="cd06346">
    <property type="entry name" value="PBP1_ABC_ligand_binding-like"/>
    <property type="match status" value="1"/>
</dbReference>
<dbReference type="PROSITE" id="PS51318">
    <property type="entry name" value="TAT"/>
    <property type="match status" value="1"/>
</dbReference>
<dbReference type="PANTHER" id="PTHR30483:SF6">
    <property type="entry name" value="PERIPLASMIC BINDING PROTEIN OF ABC TRANSPORTER FOR NATURAL AMINO ACIDS"/>
    <property type="match status" value="1"/>
</dbReference>
<evidence type="ECO:0000256" key="1">
    <source>
        <dbReference type="ARBA" id="ARBA00022729"/>
    </source>
</evidence>
<dbReference type="STRING" id="1095778.SAMN04489842_1078"/>
<dbReference type="Gene3D" id="3.40.50.2300">
    <property type="match status" value="2"/>
</dbReference>
<dbReference type="RefSeq" id="WP_090378393.1">
    <property type="nucleotide sequence ID" value="NZ_FNLC01000001.1"/>
</dbReference>
<reference evidence="4" key="1">
    <citation type="submission" date="2016-10" db="EMBL/GenBank/DDBJ databases">
        <authorList>
            <person name="Varghese N."/>
            <person name="Submissions S."/>
        </authorList>
    </citation>
    <scope>NUCLEOTIDE SEQUENCE [LARGE SCALE GENOMIC DNA]</scope>
    <source>
        <strain evidence="4">DSM 24767</strain>
    </source>
</reference>
<dbReference type="InterPro" id="IPR006311">
    <property type="entry name" value="TAT_signal"/>
</dbReference>
<accession>A0A1H1BLA8</accession>
<dbReference type="Proteomes" id="UP000198848">
    <property type="component" value="Unassembled WGS sequence"/>
</dbReference>
<dbReference type="PROSITE" id="PS51257">
    <property type="entry name" value="PROKAR_LIPOPROTEIN"/>
    <property type="match status" value="1"/>
</dbReference>
<name>A0A1H1BLA8_NATTX</name>
<keyword evidence="1" id="KW-0732">Signal</keyword>
<sequence length="413" mass="43565">MAYNVSRRRVLAGIGAGTALSVAGCLDEEDVEAGTGDEDSPDAMVGVLQPVTGDLGNLGAPIRDAAILPAQQLEDEGVDFEIDIREEDTESEPEPGISGAQSLVDAGYPSITGAAASPVTIAAAEDVFFPNEAVAISPASTSPDITDMEGDYLLRTCPTDALQGPVMAEIAFEEEGYETASTLYLNQDYGQGLNDAFVEEFESLGGEVLEEVAFEPEQPSYSSELESTLADDPDILLVVGYPDSGEQIFRDFYSDTDGETPIIVPDGLQDESLPAGVDNPMENVFGTAPAAAGPGAETFTDLFESEYGSEPGVFTAQAYDATAIHILAQLRAGELSGPAISEQVREVTDPGGELVTPENLAEGLVMAADGDEIEYQGASGEVVFDENGDLEAATYDIFEYHMDGYDVTDQHDF</sequence>
<evidence type="ECO:0000313" key="3">
    <source>
        <dbReference type="EMBL" id="SDQ52707.1"/>
    </source>
</evidence>
<dbReference type="InterPro" id="IPR051010">
    <property type="entry name" value="BCAA_transport"/>
</dbReference>
<evidence type="ECO:0000313" key="4">
    <source>
        <dbReference type="Proteomes" id="UP000198848"/>
    </source>
</evidence>
<organism evidence="3 4">
    <name type="scientific">Natronobacterium texcoconense</name>
    <dbReference type="NCBI Taxonomy" id="1095778"/>
    <lineage>
        <taxon>Archaea</taxon>
        <taxon>Methanobacteriati</taxon>
        <taxon>Methanobacteriota</taxon>
        <taxon>Stenosarchaea group</taxon>
        <taxon>Halobacteria</taxon>
        <taxon>Halobacteriales</taxon>
        <taxon>Natrialbaceae</taxon>
        <taxon>Natronobacterium</taxon>
    </lineage>
</organism>
<dbReference type="EMBL" id="FNLC01000001">
    <property type="protein sequence ID" value="SDQ52707.1"/>
    <property type="molecule type" value="Genomic_DNA"/>
</dbReference>
<dbReference type="AlphaFoldDB" id="A0A1H1BLA8"/>
<dbReference type="InterPro" id="IPR028082">
    <property type="entry name" value="Peripla_BP_I"/>
</dbReference>
<keyword evidence="4" id="KW-1185">Reference proteome</keyword>
<gene>
    <name evidence="3" type="ORF">SAMN04489842_1078</name>
</gene>
<dbReference type="OrthoDB" id="21336at2157"/>
<dbReference type="SUPFAM" id="SSF53822">
    <property type="entry name" value="Periplasmic binding protein-like I"/>
    <property type="match status" value="1"/>
</dbReference>
<feature type="domain" description="Leucine-binding protein" evidence="2">
    <location>
        <begin position="45"/>
        <end position="348"/>
    </location>
</feature>
<dbReference type="PANTHER" id="PTHR30483">
    <property type="entry name" value="LEUCINE-SPECIFIC-BINDING PROTEIN"/>
    <property type="match status" value="1"/>
</dbReference>
<protein>
    <submittedName>
        <fullName evidence="3">ABC-type branched-chain amino acid transport system, substrate-binding protein</fullName>
    </submittedName>
</protein>
<evidence type="ECO:0000259" key="2">
    <source>
        <dbReference type="Pfam" id="PF13458"/>
    </source>
</evidence>
<dbReference type="InterPro" id="IPR028081">
    <property type="entry name" value="Leu-bd"/>
</dbReference>
<proteinExistence type="predicted"/>